<dbReference type="RefSeq" id="WP_192460637.1">
    <property type="nucleotide sequence ID" value="NZ_JACYFJ010000001.1"/>
</dbReference>
<organism evidence="1 2">
    <name type="scientific">Euzebyella saccharophila</name>
    <dbReference type="NCBI Taxonomy" id="679664"/>
    <lineage>
        <taxon>Bacteria</taxon>
        <taxon>Pseudomonadati</taxon>
        <taxon>Bacteroidota</taxon>
        <taxon>Flavobacteriia</taxon>
        <taxon>Flavobacteriales</taxon>
        <taxon>Flavobacteriaceae</taxon>
        <taxon>Euzebyella</taxon>
    </lineage>
</organism>
<dbReference type="EMBL" id="JBHSAW010000004">
    <property type="protein sequence ID" value="MFC4095710.1"/>
    <property type="molecule type" value="Genomic_DNA"/>
</dbReference>
<accession>A0ABV8JVC5</accession>
<protein>
    <submittedName>
        <fullName evidence="1">3-oxoacyl-ACP synthase</fullName>
    </submittedName>
</protein>
<proteinExistence type="predicted"/>
<evidence type="ECO:0000313" key="1">
    <source>
        <dbReference type="EMBL" id="MFC4095710.1"/>
    </source>
</evidence>
<comment type="caution">
    <text evidence="1">The sequence shown here is derived from an EMBL/GenBank/DDBJ whole genome shotgun (WGS) entry which is preliminary data.</text>
</comment>
<dbReference type="Proteomes" id="UP001595814">
    <property type="component" value="Unassembled WGS sequence"/>
</dbReference>
<sequence length="150" mass="16551">MNTLKEEVFRFCTEFVHSRISRIKASIAEIEESLQSETKSSAGDKHETGRAMIQLEREKLGAQLAEAERMFQILLRTAKTSVSNKGVLGSLVFTSAGNYYLSVSAGEFKNSELSVFCISAATPIGKLLLGKEVGNEVSFRDKKITVLEIK</sequence>
<reference evidence="2" key="1">
    <citation type="journal article" date="2019" name="Int. J. Syst. Evol. Microbiol.">
        <title>The Global Catalogue of Microorganisms (GCM) 10K type strain sequencing project: providing services to taxonomists for standard genome sequencing and annotation.</title>
        <authorList>
            <consortium name="The Broad Institute Genomics Platform"/>
            <consortium name="The Broad Institute Genome Sequencing Center for Infectious Disease"/>
            <person name="Wu L."/>
            <person name="Ma J."/>
        </authorList>
    </citation>
    <scope>NUCLEOTIDE SEQUENCE [LARGE SCALE GENOMIC DNA]</scope>
    <source>
        <strain evidence="2">CECT 7477</strain>
    </source>
</reference>
<gene>
    <name evidence="1" type="ORF">ACFOUT_07475</name>
</gene>
<evidence type="ECO:0000313" key="2">
    <source>
        <dbReference type="Proteomes" id="UP001595814"/>
    </source>
</evidence>
<name>A0ABV8JVC5_9FLAO</name>
<keyword evidence="2" id="KW-1185">Reference proteome</keyword>